<dbReference type="Gene3D" id="1.25.40.10">
    <property type="entry name" value="Tetratricopeptide repeat domain"/>
    <property type="match status" value="2"/>
</dbReference>
<dbReference type="AlphaFoldDB" id="A0A7S1RMQ5"/>
<proteinExistence type="predicted"/>
<protein>
    <submittedName>
        <fullName evidence="1">Uncharacterized protein</fullName>
    </submittedName>
</protein>
<dbReference type="EMBL" id="HBGE01079611">
    <property type="protein sequence ID" value="CAD9170796.1"/>
    <property type="molecule type" value="Transcribed_RNA"/>
</dbReference>
<name>A0A7S1RMQ5_ALECA</name>
<dbReference type="PANTHER" id="PTHR10098">
    <property type="entry name" value="RAPSYN-RELATED"/>
    <property type="match status" value="1"/>
</dbReference>
<accession>A0A7S1RMQ5</accession>
<evidence type="ECO:0000313" key="1">
    <source>
        <dbReference type="EMBL" id="CAD9170796.1"/>
    </source>
</evidence>
<dbReference type="InterPro" id="IPR011990">
    <property type="entry name" value="TPR-like_helical_dom_sf"/>
</dbReference>
<organism evidence="1">
    <name type="scientific">Alexandrium catenella</name>
    <name type="common">Red tide dinoflagellate</name>
    <name type="synonym">Gonyaulax catenella</name>
    <dbReference type="NCBI Taxonomy" id="2925"/>
    <lineage>
        <taxon>Eukaryota</taxon>
        <taxon>Sar</taxon>
        <taxon>Alveolata</taxon>
        <taxon>Dinophyceae</taxon>
        <taxon>Gonyaulacales</taxon>
        <taxon>Pyrocystaceae</taxon>
        <taxon>Alexandrium</taxon>
    </lineage>
</organism>
<gene>
    <name evidence="1" type="ORF">ACAT0790_LOCUS47565</name>
</gene>
<reference evidence="1" key="1">
    <citation type="submission" date="2021-01" db="EMBL/GenBank/DDBJ databases">
        <authorList>
            <person name="Corre E."/>
            <person name="Pelletier E."/>
            <person name="Niang G."/>
            <person name="Scheremetjew M."/>
            <person name="Finn R."/>
            <person name="Kale V."/>
            <person name="Holt S."/>
            <person name="Cochrane G."/>
            <person name="Meng A."/>
            <person name="Brown T."/>
            <person name="Cohen L."/>
        </authorList>
    </citation>
    <scope>NUCLEOTIDE SEQUENCE</scope>
    <source>
        <strain evidence="1">OF101</strain>
    </source>
</reference>
<sequence>MASDLAWEAVAYKTEVGEATALDATQKKLFEEAERLLAEGKADEGLRKALDALATLSVHFTREACKPARDRAQKTVNKAIAYFQSTSDQYGEAFATKASARIQVTKNRPEGAKKTATQAAALFRTKGDKKNEASSMVTVVDAHLSKAALVGQPGHTRMIANVTKTQKQVEEDNKVEALRFQEDAMNAAREVAELFRQANDKRGQADMLCALADINNNMSEFERAKEVCMMARDLYLDLDDRKGAQKALELEHDAHIKSLDGEEALNAAQEMVKMYRQAGDKRGEAEGMFLVMKTHFQFGACEELMKVGKEARGVCQKASDVEMEGIILDSMMKAQMFIENDEEALKLADEAVEVFKKGGHKKGEAAALHAAAGIMLDKFFKDSDKNVSAWRASGFNASIFKDYDMESYDKALGMVKEAEDIYTALNDKEGLALILDTQQNVTIRATMLQEPDETKQIIKDNKPLEIIHTWYIPDPEDAAAAALADKGEE</sequence>
<dbReference type="SUPFAM" id="SSF48452">
    <property type="entry name" value="TPR-like"/>
    <property type="match status" value="1"/>
</dbReference>